<dbReference type="InterPro" id="IPR054709">
    <property type="entry name" value="CFAP107"/>
</dbReference>
<organism evidence="9 10">
    <name type="scientific">Ridgeia piscesae</name>
    <name type="common">Tubeworm</name>
    <dbReference type="NCBI Taxonomy" id="27915"/>
    <lineage>
        <taxon>Eukaryota</taxon>
        <taxon>Metazoa</taxon>
        <taxon>Spiralia</taxon>
        <taxon>Lophotrochozoa</taxon>
        <taxon>Annelida</taxon>
        <taxon>Polychaeta</taxon>
        <taxon>Sedentaria</taxon>
        <taxon>Canalipalpata</taxon>
        <taxon>Sabellida</taxon>
        <taxon>Siboglinidae</taxon>
        <taxon>Ridgeia</taxon>
    </lineage>
</organism>
<name>A0AAD9KVG5_RIDPI</name>
<dbReference type="InterPro" id="IPR037662">
    <property type="entry name" value="CFAP68/107"/>
</dbReference>
<evidence type="ECO:0000256" key="4">
    <source>
        <dbReference type="ARBA" id="ARBA00023069"/>
    </source>
</evidence>
<evidence type="ECO:0000313" key="10">
    <source>
        <dbReference type="Proteomes" id="UP001209878"/>
    </source>
</evidence>
<keyword evidence="4" id="KW-0969">Cilium</keyword>
<sequence>MAKVRLTAGKNEWDPGYRTAPEKPKWDQPGWRIEKEYKPRVLIGNWYEDRLQFYLDKTRPRPSTYQVDFKQYGGCFPDCILRREQRVRDEGLDKRFFLYHHHGYKNELISWYDEHYNRRERPPCQRFPLLRSWNGHKLGWRPEKSDHPIQGEATKFGLYEKKVEDWRKSADISRMNNYGTSYSTSYLNPPPEARVQMRFANLRETSTKVNPVNLVHRDYVSRHNKFIQTPEFLKPPPGQAAYPDAHCRIARSDLVAHLREAEDKKVAPL</sequence>
<proteinExistence type="predicted"/>
<dbReference type="PANTHER" id="PTHR31180">
    <property type="entry name" value="CILIA- AND FLAGELLA-ASSOCIATED PROTEIN 107-RELATED"/>
    <property type="match status" value="1"/>
</dbReference>
<gene>
    <name evidence="9" type="ORF">NP493_545g00044</name>
</gene>
<keyword evidence="10" id="KW-1185">Reference proteome</keyword>
<evidence type="ECO:0000256" key="1">
    <source>
        <dbReference type="ARBA" id="ARBA00004611"/>
    </source>
</evidence>
<dbReference type="Pfam" id="PF22595">
    <property type="entry name" value="CFAP107"/>
    <property type="match status" value="1"/>
</dbReference>
<comment type="function">
    <text evidence="7">Microtubule inner protein (MIP) part of the dynein-decorated doublet microtubules (DMTs) in cilia axoneme, which is required for motile cilia beating.</text>
</comment>
<evidence type="ECO:0000256" key="8">
    <source>
        <dbReference type="ARBA" id="ARBA00046435"/>
    </source>
</evidence>
<evidence type="ECO:0000313" key="9">
    <source>
        <dbReference type="EMBL" id="KAK2178399.1"/>
    </source>
</evidence>
<keyword evidence="3" id="KW-0282">Flagellum</keyword>
<accession>A0AAD9KVG5</accession>
<dbReference type="Proteomes" id="UP001209878">
    <property type="component" value="Unassembled WGS sequence"/>
</dbReference>
<dbReference type="EMBL" id="JAODUO010000545">
    <property type="protein sequence ID" value="KAK2178399.1"/>
    <property type="molecule type" value="Genomic_DNA"/>
</dbReference>
<evidence type="ECO:0000256" key="2">
    <source>
        <dbReference type="ARBA" id="ARBA00022490"/>
    </source>
</evidence>
<evidence type="ECO:0000256" key="6">
    <source>
        <dbReference type="ARBA" id="ARBA00023273"/>
    </source>
</evidence>
<reference evidence="9" key="1">
    <citation type="journal article" date="2023" name="Mol. Biol. Evol.">
        <title>Third-Generation Sequencing Reveals the Adaptive Role of the Epigenome in Three Deep-Sea Polychaetes.</title>
        <authorList>
            <person name="Perez M."/>
            <person name="Aroh O."/>
            <person name="Sun Y."/>
            <person name="Lan Y."/>
            <person name="Juniper S.K."/>
            <person name="Young C.R."/>
            <person name="Angers B."/>
            <person name="Qian P.Y."/>
        </authorList>
    </citation>
    <scope>NUCLEOTIDE SEQUENCE</scope>
    <source>
        <strain evidence="9">R07B-5</strain>
    </source>
</reference>
<dbReference type="PANTHER" id="PTHR31180:SF2">
    <property type="entry name" value="CILIA- AND FLAGELLA-ASSOCIATED PROTEIN 107"/>
    <property type="match status" value="1"/>
</dbReference>
<comment type="subcellular location">
    <subcellularLocation>
        <location evidence="1">Cytoplasm</location>
        <location evidence="1">Cytoskeleton</location>
        <location evidence="1">Flagellum axoneme</location>
    </subcellularLocation>
</comment>
<comment type="subunit">
    <text evidence="8">Microtubule inner protein component of sperm flagellar doublet microtubules.</text>
</comment>
<evidence type="ECO:0000256" key="7">
    <source>
        <dbReference type="ARBA" id="ARBA00035003"/>
    </source>
</evidence>
<keyword evidence="5" id="KW-0206">Cytoskeleton</keyword>
<evidence type="ECO:0000256" key="3">
    <source>
        <dbReference type="ARBA" id="ARBA00022846"/>
    </source>
</evidence>
<comment type="caution">
    <text evidence="9">The sequence shown here is derived from an EMBL/GenBank/DDBJ whole genome shotgun (WGS) entry which is preliminary data.</text>
</comment>
<dbReference type="AlphaFoldDB" id="A0AAD9KVG5"/>
<keyword evidence="6" id="KW-0966">Cell projection</keyword>
<keyword evidence="2" id="KW-0963">Cytoplasm</keyword>
<dbReference type="GO" id="GO:0005879">
    <property type="term" value="C:axonemal microtubule"/>
    <property type="evidence" value="ECO:0007669"/>
    <property type="project" value="TreeGrafter"/>
</dbReference>
<dbReference type="GO" id="GO:0030317">
    <property type="term" value="P:flagellated sperm motility"/>
    <property type="evidence" value="ECO:0007669"/>
    <property type="project" value="InterPro"/>
</dbReference>
<evidence type="ECO:0000256" key="5">
    <source>
        <dbReference type="ARBA" id="ARBA00023212"/>
    </source>
</evidence>
<protein>
    <submittedName>
        <fullName evidence="9">Uncharacterized protein</fullName>
    </submittedName>
</protein>